<sequence length="63" mass="6743">IVPEIDENAPVSKLDVVGLTADGDRPMTEGRRIGFVEAVIVCSPILDTSCFGVGLTFTLGFRF</sequence>
<dbReference type="EMBL" id="KN832976">
    <property type="protein sequence ID" value="KIM88628.1"/>
    <property type="molecule type" value="Genomic_DNA"/>
</dbReference>
<organism evidence="1 2">
    <name type="scientific">Piloderma croceum (strain F 1598)</name>
    <dbReference type="NCBI Taxonomy" id="765440"/>
    <lineage>
        <taxon>Eukaryota</taxon>
        <taxon>Fungi</taxon>
        <taxon>Dikarya</taxon>
        <taxon>Basidiomycota</taxon>
        <taxon>Agaricomycotina</taxon>
        <taxon>Agaricomycetes</taxon>
        <taxon>Agaricomycetidae</taxon>
        <taxon>Atheliales</taxon>
        <taxon>Atheliaceae</taxon>
        <taxon>Piloderma</taxon>
    </lineage>
</organism>
<keyword evidence="2" id="KW-1185">Reference proteome</keyword>
<dbReference type="HOGENOM" id="CLU_2892137_0_0_1"/>
<dbReference type="InParanoid" id="A0A0C3BQ76"/>
<reference evidence="1 2" key="1">
    <citation type="submission" date="2014-04" db="EMBL/GenBank/DDBJ databases">
        <authorList>
            <consortium name="DOE Joint Genome Institute"/>
            <person name="Kuo A."/>
            <person name="Tarkka M."/>
            <person name="Buscot F."/>
            <person name="Kohler A."/>
            <person name="Nagy L.G."/>
            <person name="Floudas D."/>
            <person name="Copeland A."/>
            <person name="Barry K.W."/>
            <person name="Cichocki N."/>
            <person name="Veneault-Fourrey C."/>
            <person name="LaButti K."/>
            <person name="Lindquist E.A."/>
            <person name="Lipzen A."/>
            <person name="Lundell T."/>
            <person name="Morin E."/>
            <person name="Murat C."/>
            <person name="Sun H."/>
            <person name="Tunlid A."/>
            <person name="Henrissat B."/>
            <person name="Grigoriev I.V."/>
            <person name="Hibbett D.S."/>
            <person name="Martin F."/>
            <person name="Nordberg H.P."/>
            <person name="Cantor M.N."/>
            <person name="Hua S.X."/>
        </authorList>
    </citation>
    <scope>NUCLEOTIDE SEQUENCE [LARGE SCALE GENOMIC DNA]</scope>
    <source>
        <strain evidence="1 2">F 1598</strain>
    </source>
</reference>
<dbReference type="AlphaFoldDB" id="A0A0C3BQ76"/>
<name>A0A0C3BQ76_PILCF</name>
<dbReference type="Proteomes" id="UP000054166">
    <property type="component" value="Unassembled WGS sequence"/>
</dbReference>
<proteinExistence type="predicted"/>
<evidence type="ECO:0000313" key="2">
    <source>
        <dbReference type="Proteomes" id="UP000054166"/>
    </source>
</evidence>
<gene>
    <name evidence="1" type="ORF">PILCRDRAFT_813600</name>
</gene>
<reference evidence="2" key="2">
    <citation type="submission" date="2015-01" db="EMBL/GenBank/DDBJ databases">
        <title>Evolutionary Origins and Diversification of the Mycorrhizal Mutualists.</title>
        <authorList>
            <consortium name="DOE Joint Genome Institute"/>
            <consortium name="Mycorrhizal Genomics Consortium"/>
            <person name="Kohler A."/>
            <person name="Kuo A."/>
            <person name="Nagy L.G."/>
            <person name="Floudas D."/>
            <person name="Copeland A."/>
            <person name="Barry K.W."/>
            <person name="Cichocki N."/>
            <person name="Veneault-Fourrey C."/>
            <person name="LaButti K."/>
            <person name="Lindquist E.A."/>
            <person name="Lipzen A."/>
            <person name="Lundell T."/>
            <person name="Morin E."/>
            <person name="Murat C."/>
            <person name="Riley R."/>
            <person name="Ohm R."/>
            <person name="Sun H."/>
            <person name="Tunlid A."/>
            <person name="Henrissat B."/>
            <person name="Grigoriev I.V."/>
            <person name="Hibbett D.S."/>
            <person name="Martin F."/>
        </authorList>
    </citation>
    <scope>NUCLEOTIDE SEQUENCE [LARGE SCALE GENOMIC DNA]</scope>
    <source>
        <strain evidence="2">F 1598</strain>
    </source>
</reference>
<accession>A0A0C3BQ76</accession>
<feature type="non-terminal residue" evidence="1">
    <location>
        <position position="1"/>
    </location>
</feature>
<protein>
    <submittedName>
        <fullName evidence="1">Uncharacterized protein</fullName>
    </submittedName>
</protein>
<evidence type="ECO:0000313" key="1">
    <source>
        <dbReference type="EMBL" id="KIM88628.1"/>
    </source>
</evidence>